<protein>
    <submittedName>
        <fullName evidence="3">Uncharacterized protein</fullName>
    </submittedName>
</protein>
<feature type="region of interest" description="Disordered" evidence="1">
    <location>
        <begin position="31"/>
        <end position="56"/>
    </location>
</feature>
<feature type="signal peptide" evidence="2">
    <location>
        <begin position="1"/>
        <end position="25"/>
    </location>
</feature>
<evidence type="ECO:0000256" key="2">
    <source>
        <dbReference type="SAM" id="SignalP"/>
    </source>
</evidence>
<comment type="caution">
    <text evidence="3">The sequence shown here is derived from an EMBL/GenBank/DDBJ whole genome shotgun (WGS) entry which is preliminary data.</text>
</comment>
<dbReference type="PROSITE" id="PS51257">
    <property type="entry name" value="PROKAR_LIPOPROTEIN"/>
    <property type="match status" value="1"/>
</dbReference>
<keyword evidence="4" id="KW-1185">Reference proteome</keyword>
<reference evidence="3 4" key="1">
    <citation type="submission" date="2018-10" db="EMBL/GenBank/DDBJ databases">
        <authorList>
            <person name="Ekblom R."/>
            <person name="Jareborg N."/>
        </authorList>
    </citation>
    <scope>NUCLEOTIDE SEQUENCE [LARGE SCALE GENOMIC DNA]</scope>
    <source>
        <tissue evidence="3">Muscle</tissue>
    </source>
</reference>
<accession>A0A9X9Q7H4</accession>
<evidence type="ECO:0000256" key="1">
    <source>
        <dbReference type="SAM" id="MobiDB-lite"/>
    </source>
</evidence>
<organism evidence="3 4">
    <name type="scientific">Gulo gulo</name>
    <name type="common">Wolverine</name>
    <name type="synonym">Gluton</name>
    <dbReference type="NCBI Taxonomy" id="48420"/>
    <lineage>
        <taxon>Eukaryota</taxon>
        <taxon>Metazoa</taxon>
        <taxon>Chordata</taxon>
        <taxon>Craniata</taxon>
        <taxon>Vertebrata</taxon>
        <taxon>Euteleostomi</taxon>
        <taxon>Mammalia</taxon>
        <taxon>Eutheria</taxon>
        <taxon>Laurasiatheria</taxon>
        <taxon>Carnivora</taxon>
        <taxon>Caniformia</taxon>
        <taxon>Musteloidea</taxon>
        <taxon>Mustelidae</taxon>
        <taxon>Guloninae</taxon>
        <taxon>Gulo</taxon>
    </lineage>
</organism>
<dbReference type="Proteomes" id="UP000269945">
    <property type="component" value="Unassembled WGS sequence"/>
</dbReference>
<feature type="chain" id="PRO_5040808917" evidence="2">
    <location>
        <begin position="26"/>
        <end position="92"/>
    </location>
</feature>
<gene>
    <name evidence="3" type="ORF">BN2614_LOCUS2</name>
</gene>
<dbReference type="AlphaFoldDB" id="A0A9X9Q7H4"/>
<evidence type="ECO:0000313" key="3">
    <source>
        <dbReference type="EMBL" id="VCX37786.1"/>
    </source>
</evidence>
<sequence length="92" mass="10699">MPKLFYFFVFMFLGGCQLHLHLAHSAPIKFNRSSNEPDENNETYQDSGYPSKYSGGMKNESIIIETKTQRDDDIAYAIPKRYIKWNIGNMDL</sequence>
<dbReference type="EMBL" id="CYRY02043413">
    <property type="protein sequence ID" value="VCX37786.1"/>
    <property type="molecule type" value="Genomic_DNA"/>
</dbReference>
<name>A0A9X9Q7H4_GULGU</name>
<proteinExistence type="predicted"/>
<keyword evidence="2" id="KW-0732">Signal</keyword>
<evidence type="ECO:0000313" key="4">
    <source>
        <dbReference type="Proteomes" id="UP000269945"/>
    </source>
</evidence>